<dbReference type="Pfam" id="PF10023">
    <property type="entry name" value="Aminopep"/>
    <property type="match status" value="1"/>
</dbReference>
<keyword evidence="1" id="KW-0645">Protease</keyword>
<dbReference type="STRING" id="497964.CfE428DRAFT_3390"/>
<dbReference type="Proteomes" id="UP000005824">
    <property type="component" value="Unassembled WGS sequence"/>
</dbReference>
<evidence type="ECO:0000313" key="2">
    <source>
        <dbReference type="Proteomes" id="UP000005824"/>
    </source>
</evidence>
<accession>B4D3A2</accession>
<proteinExistence type="predicted"/>
<gene>
    <name evidence="1" type="ORF">CfE428DRAFT_3390</name>
</gene>
<organism evidence="1 2">
    <name type="scientific">Chthoniobacter flavus Ellin428</name>
    <dbReference type="NCBI Taxonomy" id="497964"/>
    <lineage>
        <taxon>Bacteria</taxon>
        <taxon>Pseudomonadati</taxon>
        <taxon>Verrucomicrobiota</taxon>
        <taxon>Spartobacteria</taxon>
        <taxon>Chthoniobacterales</taxon>
        <taxon>Chthoniobacteraceae</taxon>
        <taxon>Chthoniobacter</taxon>
    </lineage>
</organism>
<dbReference type="GO" id="GO:0004177">
    <property type="term" value="F:aminopeptidase activity"/>
    <property type="evidence" value="ECO:0007669"/>
    <property type="project" value="UniProtKB-KW"/>
</dbReference>
<evidence type="ECO:0000313" key="1">
    <source>
        <dbReference type="EMBL" id="EDY19213.1"/>
    </source>
</evidence>
<dbReference type="InParanoid" id="B4D3A2"/>
<keyword evidence="1" id="KW-0378">Hydrolase</keyword>
<keyword evidence="1" id="KW-0031">Aminopeptidase</keyword>
<keyword evidence="2" id="KW-1185">Reference proteome</keyword>
<dbReference type="InterPro" id="IPR014553">
    <property type="entry name" value="Aminopept"/>
</dbReference>
<protein>
    <submittedName>
        <fullName evidence="1">Aminopeptidase</fullName>
    </submittedName>
</protein>
<comment type="caution">
    <text evidence="1">The sequence shown here is derived from an EMBL/GenBank/DDBJ whole genome shotgun (WGS) entry which is preliminary data.</text>
</comment>
<dbReference type="AlphaFoldDB" id="B4D3A2"/>
<dbReference type="PIRSF" id="PIRSF029285">
    <property type="entry name" value="Aminopept"/>
    <property type="match status" value="1"/>
</dbReference>
<dbReference type="EMBL" id="ABVL01000009">
    <property type="protein sequence ID" value="EDY19213.1"/>
    <property type="molecule type" value="Genomic_DNA"/>
</dbReference>
<reference evidence="1 2" key="1">
    <citation type="journal article" date="2011" name="J. Bacteriol.">
        <title>Genome sequence of Chthoniobacter flavus Ellin428, an aerobic heterotrophic soil bacterium.</title>
        <authorList>
            <person name="Kant R."/>
            <person name="van Passel M.W."/>
            <person name="Palva A."/>
            <person name="Lucas S."/>
            <person name="Lapidus A."/>
            <person name="Glavina Del Rio T."/>
            <person name="Dalin E."/>
            <person name="Tice H."/>
            <person name="Bruce D."/>
            <person name="Goodwin L."/>
            <person name="Pitluck S."/>
            <person name="Larimer F.W."/>
            <person name="Land M.L."/>
            <person name="Hauser L."/>
            <person name="Sangwan P."/>
            <person name="de Vos W.M."/>
            <person name="Janssen P.H."/>
            <person name="Smidt H."/>
        </authorList>
    </citation>
    <scope>NUCLEOTIDE SEQUENCE [LARGE SCALE GENOMIC DNA]</scope>
    <source>
        <strain evidence="1 2">Ellin428</strain>
    </source>
</reference>
<dbReference type="PROSITE" id="PS51257">
    <property type="entry name" value="PROKAR_LIPOPROTEIN"/>
    <property type="match status" value="1"/>
</dbReference>
<sequence precursor="true">MRADGMPRLLAALVAGLVALVTSGCSTIGYYSQAIDGQAEILRKARPISVVMADDRVPARVKRKLAVVEDARHFAGTRLELPANHQYTRYTDLGRRYVSWVLFAAPEFSVEGKTWWYPFVGRLEYRGYFSEKDARGEVKRLKAQGLEVYAGGVEAYSTLGVFHDPVLNTFFQRTDAELAEVIFHELTHVKLFLPGDSDFNEAFATANAEMAVRRWLTAKGDRAELARYETSLTNDREVVALLLATREKLRGLYARQDLSPAQMRERKAALLAELHTGYLGIRSQHPGFSLYDRAFTKPWNNARLNTVSTYYDLVPGFERLMAREHGNLHAFYADVEKMRYLSKKERRARLMR</sequence>
<name>B4D3A2_9BACT</name>
<dbReference type="eggNOG" id="COG4324">
    <property type="taxonomic scope" value="Bacteria"/>
</dbReference>